<dbReference type="InterPro" id="IPR053392">
    <property type="entry name" value="Transposase_IS30-like"/>
</dbReference>
<name>A0A084U4Z2_MALIO</name>
<feature type="non-terminal residue" evidence="2">
    <location>
        <position position="133"/>
    </location>
</feature>
<proteinExistence type="predicted"/>
<dbReference type="PROSITE" id="PS50994">
    <property type="entry name" value="INTEGRASE"/>
    <property type="match status" value="1"/>
</dbReference>
<dbReference type="AlphaFoldDB" id="A0A084U4Z2"/>
<dbReference type="InterPro" id="IPR036397">
    <property type="entry name" value="RNaseH_sf"/>
</dbReference>
<protein>
    <submittedName>
        <fullName evidence="2">Transposase</fullName>
    </submittedName>
</protein>
<dbReference type="GO" id="GO:0032196">
    <property type="term" value="P:transposition"/>
    <property type="evidence" value="ECO:0007669"/>
    <property type="project" value="TreeGrafter"/>
</dbReference>
<dbReference type="GO" id="GO:0005829">
    <property type="term" value="C:cytosol"/>
    <property type="evidence" value="ECO:0007669"/>
    <property type="project" value="TreeGrafter"/>
</dbReference>
<dbReference type="EMBL" id="AWQU01000005">
    <property type="protein sequence ID" value="KFB08028.1"/>
    <property type="molecule type" value="Genomic_DNA"/>
</dbReference>
<dbReference type="PANTHER" id="PTHR10948:SF23">
    <property type="entry name" value="TRANSPOSASE INSI FOR INSERTION SEQUENCE ELEMENT IS30A-RELATED"/>
    <property type="match status" value="1"/>
</dbReference>
<evidence type="ECO:0000259" key="1">
    <source>
        <dbReference type="PROSITE" id="PS50994"/>
    </source>
</evidence>
<dbReference type="InterPro" id="IPR051917">
    <property type="entry name" value="Transposase-Integrase"/>
</dbReference>
<reference evidence="2 3" key="1">
    <citation type="journal article" date="2014" name="PLoS ONE">
        <title>Reduction of Hydrogen Peroxide Accumulation and Toxicity by a Catalase from Mycoplasma iowae.</title>
        <authorList>
            <person name="Pritchard R.E."/>
            <person name="Prassinos A.J."/>
            <person name="Osborne J.D."/>
            <person name="Raviv Z."/>
            <person name="Balish M.F."/>
        </authorList>
    </citation>
    <scope>NUCLEOTIDE SEQUENCE [LARGE SCALE GENOMIC DNA]</scope>
    <source>
        <strain evidence="2 3">DK-CPA</strain>
    </source>
</reference>
<dbReference type="Pfam" id="PF00665">
    <property type="entry name" value="rve"/>
    <property type="match status" value="1"/>
</dbReference>
<evidence type="ECO:0000313" key="2">
    <source>
        <dbReference type="EMBL" id="KFB08028.1"/>
    </source>
</evidence>
<evidence type="ECO:0000313" key="3">
    <source>
        <dbReference type="Proteomes" id="UP000028523"/>
    </source>
</evidence>
<dbReference type="GO" id="GO:0015074">
    <property type="term" value="P:DNA integration"/>
    <property type="evidence" value="ECO:0007669"/>
    <property type="project" value="InterPro"/>
</dbReference>
<organism evidence="2 3">
    <name type="scientific">Malacoplasma iowae DK-CPA</name>
    <dbReference type="NCBI Taxonomy" id="1394179"/>
    <lineage>
        <taxon>Bacteria</taxon>
        <taxon>Bacillati</taxon>
        <taxon>Mycoplasmatota</taxon>
        <taxon>Mycoplasmoidales</taxon>
        <taxon>Mycoplasmoidaceae</taxon>
        <taxon>Malacoplasma</taxon>
    </lineage>
</organism>
<dbReference type="PANTHER" id="PTHR10948">
    <property type="entry name" value="TRANSPOSASE"/>
    <property type="match status" value="1"/>
</dbReference>
<dbReference type="NCBIfam" id="NF033563">
    <property type="entry name" value="transpos_IS30"/>
    <property type="match status" value="1"/>
</dbReference>
<gene>
    <name evidence="2" type="primary">tra8</name>
    <name evidence="2" type="ORF">P271_900</name>
</gene>
<comment type="caution">
    <text evidence="2">The sequence shown here is derived from an EMBL/GenBank/DDBJ whole genome shotgun (WGS) entry which is preliminary data.</text>
</comment>
<feature type="non-terminal residue" evidence="2">
    <location>
        <position position="1"/>
    </location>
</feature>
<dbReference type="GO" id="GO:0003676">
    <property type="term" value="F:nucleic acid binding"/>
    <property type="evidence" value="ECO:0007669"/>
    <property type="project" value="InterPro"/>
</dbReference>
<accession>A0A084U4Z2</accession>
<dbReference type="Gene3D" id="3.30.420.10">
    <property type="entry name" value="Ribonuclease H-like superfamily/Ribonuclease H"/>
    <property type="match status" value="1"/>
</dbReference>
<keyword evidence="3" id="KW-1185">Reference proteome</keyword>
<dbReference type="InterPro" id="IPR012337">
    <property type="entry name" value="RNaseH-like_sf"/>
</dbReference>
<dbReference type="RefSeq" id="WP_036451037.1">
    <property type="nucleotide sequence ID" value="NZ_AWQU01000005.1"/>
</dbReference>
<dbReference type="SUPFAM" id="SSF53098">
    <property type="entry name" value="Ribonuclease H-like"/>
    <property type="match status" value="1"/>
</dbReference>
<dbReference type="InterPro" id="IPR001584">
    <property type="entry name" value="Integrase_cat-core"/>
</dbReference>
<dbReference type="GO" id="GO:0004803">
    <property type="term" value="F:transposase activity"/>
    <property type="evidence" value="ECO:0007669"/>
    <property type="project" value="TreeGrafter"/>
</dbReference>
<dbReference type="Proteomes" id="UP000028523">
    <property type="component" value="Unassembled WGS sequence"/>
</dbReference>
<sequence length="133" mass="15632">GIFSKIDGKYCIPYSLRPEKINNRKEFGHWEADLIVSKRQSGYYHLLTLVERKTRLVIIRKIKGKNARSMMAKMYTIIRDEKLPIKSITVDNGLEFQMMGITAKQFNFKVYYCQPYSSFQRGSNENINGIVRR</sequence>
<feature type="domain" description="Integrase catalytic" evidence="1">
    <location>
        <begin position="14"/>
        <end position="133"/>
    </location>
</feature>